<feature type="transmembrane region" description="Helical" evidence="7">
    <location>
        <begin position="86"/>
        <end position="110"/>
    </location>
</feature>
<keyword evidence="3 7" id="KW-1133">Transmembrane helix</keyword>
<evidence type="ECO:0000313" key="9">
    <source>
        <dbReference type="EMBL" id="KAF2500687.1"/>
    </source>
</evidence>
<dbReference type="GO" id="GO:0016020">
    <property type="term" value="C:membrane"/>
    <property type="evidence" value="ECO:0007669"/>
    <property type="project" value="UniProtKB-SubCell"/>
</dbReference>
<dbReference type="EMBL" id="MU004183">
    <property type="protein sequence ID" value="KAF2500687.1"/>
    <property type="molecule type" value="Genomic_DNA"/>
</dbReference>
<proteinExistence type="inferred from homology"/>
<comment type="similarity">
    <text evidence="5">Belongs to the SAT4 family.</text>
</comment>
<evidence type="ECO:0000256" key="2">
    <source>
        <dbReference type="ARBA" id="ARBA00022692"/>
    </source>
</evidence>
<evidence type="ECO:0000256" key="1">
    <source>
        <dbReference type="ARBA" id="ARBA00004141"/>
    </source>
</evidence>
<evidence type="ECO:0000259" key="8">
    <source>
        <dbReference type="Pfam" id="PF20684"/>
    </source>
</evidence>
<dbReference type="PANTHER" id="PTHR33048">
    <property type="entry name" value="PTH11-LIKE INTEGRAL MEMBRANE PROTEIN (AFU_ORTHOLOGUE AFUA_5G11245)"/>
    <property type="match status" value="1"/>
</dbReference>
<feature type="transmembrane region" description="Helical" evidence="7">
    <location>
        <begin position="43"/>
        <end position="66"/>
    </location>
</feature>
<dbReference type="AlphaFoldDB" id="A0A6A6RB47"/>
<organism evidence="9 10">
    <name type="scientific">Lophium mytilinum</name>
    <dbReference type="NCBI Taxonomy" id="390894"/>
    <lineage>
        <taxon>Eukaryota</taxon>
        <taxon>Fungi</taxon>
        <taxon>Dikarya</taxon>
        <taxon>Ascomycota</taxon>
        <taxon>Pezizomycotina</taxon>
        <taxon>Dothideomycetes</taxon>
        <taxon>Pleosporomycetidae</taxon>
        <taxon>Mytilinidiales</taxon>
        <taxon>Mytilinidiaceae</taxon>
        <taxon>Lophium</taxon>
    </lineage>
</organism>
<keyword evidence="2 7" id="KW-0812">Transmembrane</keyword>
<evidence type="ECO:0000256" key="4">
    <source>
        <dbReference type="ARBA" id="ARBA00023136"/>
    </source>
</evidence>
<dbReference type="PANTHER" id="PTHR33048:SF108">
    <property type="entry name" value="INTEGRAL MEMBRANE PROTEIN"/>
    <property type="match status" value="1"/>
</dbReference>
<dbReference type="Pfam" id="PF20684">
    <property type="entry name" value="Fung_rhodopsin"/>
    <property type="match status" value="1"/>
</dbReference>
<keyword evidence="10" id="KW-1185">Reference proteome</keyword>
<keyword evidence="4 7" id="KW-0472">Membrane</keyword>
<accession>A0A6A6RB47</accession>
<feature type="transmembrane region" description="Helical" evidence="7">
    <location>
        <begin position="169"/>
        <end position="192"/>
    </location>
</feature>
<gene>
    <name evidence="9" type="ORF">BU16DRAFT_535249</name>
</gene>
<dbReference type="InterPro" id="IPR049326">
    <property type="entry name" value="Rhodopsin_dom_fungi"/>
</dbReference>
<feature type="domain" description="Rhodopsin" evidence="8">
    <location>
        <begin position="27"/>
        <end position="267"/>
    </location>
</feature>
<evidence type="ECO:0000256" key="3">
    <source>
        <dbReference type="ARBA" id="ARBA00022989"/>
    </source>
</evidence>
<feature type="transmembrane region" description="Helical" evidence="7">
    <location>
        <begin position="6"/>
        <end position="31"/>
    </location>
</feature>
<dbReference type="InterPro" id="IPR052337">
    <property type="entry name" value="SAT4-like"/>
</dbReference>
<evidence type="ECO:0000256" key="6">
    <source>
        <dbReference type="SAM" id="MobiDB-lite"/>
    </source>
</evidence>
<name>A0A6A6RB47_9PEZI</name>
<evidence type="ECO:0000313" key="10">
    <source>
        <dbReference type="Proteomes" id="UP000799750"/>
    </source>
</evidence>
<feature type="transmembrane region" description="Helical" evidence="7">
    <location>
        <begin position="122"/>
        <end position="149"/>
    </location>
</feature>
<comment type="subcellular location">
    <subcellularLocation>
        <location evidence="1">Membrane</location>
        <topology evidence="1">Multi-pass membrane protein</topology>
    </subcellularLocation>
</comment>
<dbReference type="Proteomes" id="UP000799750">
    <property type="component" value="Unassembled WGS sequence"/>
</dbReference>
<dbReference type="OrthoDB" id="444631at2759"/>
<feature type="transmembrane region" description="Helical" evidence="7">
    <location>
        <begin position="204"/>
        <end position="224"/>
    </location>
</feature>
<evidence type="ECO:0000256" key="7">
    <source>
        <dbReference type="SAM" id="Phobius"/>
    </source>
</evidence>
<reference evidence="9" key="1">
    <citation type="journal article" date="2020" name="Stud. Mycol.">
        <title>101 Dothideomycetes genomes: a test case for predicting lifestyles and emergence of pathogens.</title>
        <authorList>
            <person name="Haridas S."/>
            <person name="Albert R."/>
            <person name="Binder M."/>
            <person name="Bloem J."/>
            <person name="Labutti K."/>
            <person name="Salamov A."/>
            <person name="Andreopoulos B."/>
            <person name="Baker S."/>
            <person name="Barry K."/>
            <person name="Bills G."/>
            <person name="Bluhm B."/>
            <person name="Cannon C."/>
            <person name="Castanera R."/>
            <person name="Culley D."/>
            <person name="Daum C."/>
            <person name="Ezra D."/>
            <person name="Gonzalez J."/>
            <person name="Henrissat B."/>
            <person name="Kuo A."/>
            <person name="Liang C."/>
            <person name="Lipzen A."/>
            <person name="Lutzoni F."/>
            <person name="Magnuson J."/>
            <person name="Mondo S."/>
            <person name="Nolan M."/>
            <person name="Ohm R."/>
            <person name="Pangilinan J."/>
            <person name="Park H.-J."/>
            <person name="Ramirez L."/>
            <person name="Alfaro M."/>
            <person name="Sun H."/>
            <person name="Tritt A."/>
            <person name="Yoshinaga Y."/>
            <person name="Zwiers L.-H."/>
            <person name="Turgeon B."/>
            <person name="Goodwin S."/>
            <person name="Spatafora J."/>
            <person name="Crous P."/>
            <person name="Grigoriev I."/>
        </authorList>
    </citation>
    <scope>NUCLEOTIDE SEQUENCE</scope>
    <source>
        <strain evidence="9">CBS 269.34</strain>
    </source>
</reference>
<evidence type="ECO:0000256" key="5">
    <source>
        <dbReference type="ARBA" id="ARBA00038359"/>
    </source>
</evidence>
<sequence length="376" mass="41600">MATQSRAVAILVGNIVPQVFATLFSLARVYSRAYILRTWAIDDWLIVFSWFCGLACTILSCVATKYGAGHHQANVSIAAAQINIKIGFITLFFYHSVLASTKISICLFYLRIFHPERRSRYLIYACIATLVITFIAFTFFNIFQCSPIAAYWDFGLKAAGGHCTDPIPAFYAAGIYNILSEVFLIAIILPRVLVLKITRRQKTALVTVVSVGWLVAIASIIRVVRISKLLHEEDKTWASYDTTIWTAVEIDVGIVCACAPAIKPLLNQLIPRFMGTLTPNSSGWNRYGRKGTYDHRLSTRKGNVLGSGIEMGSKRVQRITSETDLTGHGKNEFSEVRIKGGAESTDAESLEEVRGGDDGTIMRTTSVLVTTGYDDK</sequence>
<feature type="region of interest" description="Disordered" evidence="6">
    <location>
        <begin position="339"/>
        <end position="358"/>
    </location>
</feature>
<protein>
    <recommendedName>
        <fullName evidence="8">Rhodopsin domain-containing protein</fullName>
    </recommendedName>
</protein>